<organism evidence="2 3">
    <name type="scientific">Corynebacterium gallinarum</name>
    <dbReference type="NCBI Taxonomy" id="2762214"/>
    <lineage>
        <taxon>Bacteria</taxon>
        <taxon>Bacillati</taxon>
        <taxon>Actinomycetota</taxon>
        <taxon>Actinomycetes</taxon>
        <taxon>Mycobacteriales</taxon>
        <taxon>Corynebacteriaceae</taxon>
        <taxon>Corynebacterium</taxon>
    </lineage>
</organism>
<dbReference type="EMBL" id="JACSPR010000005">
    <property type="protein sequence ID" value="MBD8030456.1"/>
    <property type="molecule type" value="Genomic_DNA"/>
</dbReference>
<protein>
    <submittedName>
        <fullName evidence="2">Uncharacterized protein</fullName>
    </submittedName>
</protein>
<proteinExistence type="predicted"/>
<evidence type="ECO:0000313" key="2">
    <source>
        <dbReference type="EMBL" id="MBD8030456.1"/>
    </source>
</evidence>
<evidence type="ECO:0000313" key="3">
    <source>
        <dbReference type="Proteomes" id="UP000650224"/>
    </source>
</evidence>
<dbReference type="RefSeq" id="WP_191733672.1">
    <property type="nucleotide sequence ID" value="NZ_JACSPR010000005.1"/>
</dbReference>
<evidence type="ECO:0000256" key="1">
    <source>
        <dbReference type="SAM" id="MobiDB-lite"/>
    </source>
</evidence>
<dbReference type="Proteomes" id="UP000650224">
    <property type="component" value="Unassembled WGS sequence"/>
</dbReference>
<accession>A0A8I0HPJ2</accession>
<sequence>MTTHHRDGQPVPERDRAWEAERRRRMAKLRQDSAKRTLEVIEQKFPDLKTGN</sequence>
<gene>
    <name evidence="2" type="ORF">H9627_09010</name>
</gene>
<feature type="compositionally biased region" description="Basic and acidic residues" evidence="1">
    <location>
        <begin position="1"/>
        <end position="22"/>
    </location>
</feature>
<comment type="caution">
    <text evidence="2">The sequence shown here is derived from an EMBL/GenBank/DDBJ whole genome shotgun (WGS) entry which is preliminary data.</text>
</comment>
<dbReference type="AlphaFoldDB" id="A0A8I0HPJ2"/>
<feature type="region of interest" description="Disordered" evidence="1">
    <location>
        <begin position="1"/>
        <end position="31"/>
    </location>
</feature>
<name>A0A8I0HPJ2_9CORY</name>
<reference evidence="2 3" key="1">
    <citation type="submission" date="2020-08" db="EMBL/GenBank/DDBJ databases">
        <title>A Genomic Blueprint of the Chicken Gut Microbiome.</title>
        <authorList>
            <person name="Gilroy R."/>
            <person name="Ravi A."/>
            <person name="Getino M."/>
            <person name="Pursley I."/>
            <person name="Horton D.L."/>
            <person name="Alikhan N.-F."/>
            <person name="Baker D."/>
            <person name="Gharbi K."/>
            <person name="Hall N."/>
            <person name="Watson M."/>
            <person name="Adriaenssens E.M."/>
            <person name="Foster-Nyarko E."/>
            <person name="Jarju S."/>
            <person name="Secka A."/>
            <person name="Antonio M."/>
            <person name="Oren A."/>
            <person name="Chaudhuri R."/>
            <person name="La Ragione R.M."/>
            <person name="Hildebrand F."/>
            <person name="Pallen M.J."/>
        </authorList>
    </citation>
    <scope>NUCLEOTIDE SEQUENCE [LARGE SCALE GENOMIC DNA]</scope>
    <source>
        <strain evidence="2 3">Sa1YVA5</strain>
    </source>
</reference>
<keyword evidence="3" id="KW-1185">Reference proteome</keyword>